<dbReference type="PROSITE" id="PS51336">
    <property type="entry name" value="DM10"/>
    <property type="match status" value="3"/>
</dbReference>
<evidence type="ECO:0000256" key="2">
    <source>
        <dbReference type="ARBA" id="ARBA00004245"/>
    </source>
</evidence>
<dbReference type="GO" id="GO:0060285">
    <property type="term" value="P:cilium-dependent cell motility"/>
    <property type="evidence" value="ECO:0007669"/>
    <property type="project" value="TreeGrafter"/>
</dbReference>
<feature type="compositionally biased region" description="Basic and acidic residues" evidence="7">
    <location>
        <begin position="15"/>
        <end position="39"/>
    </location>
</feature>
<dbReference type="GO" id="GO:0005930">
    <property type="term" value="C:axoneme"/>
    <property type="evidence" value="ECO:0007669"/>
    <property type="project" value="TreeGrafter"/>
</dbReference>
<reference evidence="9 10" key="1">
    <citation type="submission" date="2016-11" db="EMBL/GenBank/DDBJ databases">
        <title>The macronuclear genome of Stentor coeruleus: a giant cell with tiny introns.</title>
        <authorList>
            <person name="Slabodnick M."/>
            <person name="Ruby J.G."/>
            <person name="Reiff S.B."/>
            <person name="Swart E.C."/>
            <person name="Gosai S."/>
            <person name="Prabakaran S."/>
            <person name="Witkowska E."/>
            <person name="Larue G.E."/>
            <person name="Fisher S."/>
            <person name="Freeman R.M."/>
            <person name="Gunawardena J."/>
            <person name="Chu W."/>
            <person name="Stover N.A."/>
            <person name="Gregory B.D."/>
            <person name="Nowacki M."/>
            <person name="Derisi J."/>
            <person name="Roy S.W."/>
            <person name="Marshall W.F."/>
            <person name="Sood P."/>
        </authorList>
    </citation>
    <scope>NUCLEOTIDE SEQUENCE [LARGE SCALE GENOMIC DNA]</scope>
    <source>
        <strain evidence="9">WM001</strain>
    </source>
</reference>
<evidence type="ECO:0000259" key="8">
    <source>
        <dbReference type="PROSITE" id="PS51336"/>
    </source>
</evidence>
<feature type="region of interest" description="Disordered" evidence="7">
    <location>
        <begin position="1"/>
        <end position="59"/>
    </location>
</feature>
<keyword evidence="4" id="KW-0677">Repeat</keyword>
<feature type="compositionally biased region" description="Basic and acidic residues" evidence="7">
    <location>
        <begin position="48"/>
        <end position="59"/>
    </location>
</feature>
<keyword evidence="6" id="KW-0966">Cell projection</keyword>
<evidence type="ECO:0000313" key="10">
    <source>
        <dbReference type="Proteomes" id="UP000187209"/>
    </source>
</evidence>
<dbReference type="PANTHER" id="PTHR12086">
    <property type="entry name" value="EF-HAND DOMAIN C-TERMINAL CONTAINING PROTEIN"/>
    <property type="match status" value="1"/>
</dbReference>
<proteinExistence type="predicted"/>
<dbReference type="FunFam" id="2.30.29.170:FF:000004">
    <property type="entry name" value="EF-hand domain containing 2"/>
    <property type="match status" value="1"/>
</dbReference>
<feature type="domain" description="DM10" evidence="8">
    <location>
        <begin position="95"/>
        <end position="201"/>
    </location>
</feature>
<name>A0A1R2B503_9CILI</name>
<dbReference type="PANTHER" id="PTHR12086:SF9">
    <property type="entry name" value="EF-HAND DOMAIN-CONTAINING PROTEIN 1"/>
    <property type="match status" value="1"/>
</dbReference>
<protein>
    <recommendedName>
        <fullName evidence="8">DM10 domain-containing protein</fullName>
    </recommendedName>
</protein>
<dbReference type="Gene3D" id="2.30.29.170">
    <property type="match status" value="3"/>
</dbReference>
<dbReference type="GO" id="GO:0007052">
    <property type="term" value="P:mitotic spindle organization"/>
    <property type="evidence" value="ECO:0007669"/>
    <property type="project" value="TreeGrafter"/>
</dbReference>
<dbReference type="EMBL" id="MPUH01000950">
    <property type="protein sequence ID" value="OMJ71858.1"/>
    <property type="molecule type" value="Genomic_DNA"/>
</dbReference>
<feature type="domain" description="DM10" evidence="8">
    <location>
        <begin position="254"/>
        <end position="356"/>
    </location>
</feature>
<dbReference type="AlphaFoldDB" id="A0A1R2B503"/>
<evidence type="ECO:0000256" key="5">
    <source>
        <dbReference type="ARBA" id="ARBA00023212"/>
    </source>
</evidence>
<organism evidence="9 10">
    <name type="scientific">Stentor coeruleus</name>
    <dbReference type="NCBI Taxonomy" id="5963"/>
    <lineage>
        <taxon>Eukaryota</taxon>
        <taxon>Sar</taxon>
        <taxon>Alveolata</taxon>
        <taxon>Ciliophora</taxon>
        <taxon>Postciliodesmatophora</taxon>
        <taxon>Heterotrichea</taxon>
        <taxon>Heterotrichida</taxon>
        <taxon>Stentoridae</taxon>
        <taxon>Stentor</taxon>
    </lineage>
</organism>
<comment type="caution">
    <text evidence="9">The sequence shown here is derived from an EMBL/GenBank/DDBJ whole genome shotgun (WGS) entry which is preliminary data.</text>
</comment>
<dbReference type="InterPro" id="IPR006602">
    <property type="entry name" value="DM10_dom"/>
</dbReference>
<dbReference type="OrthoDB" id="10255210at2759"/>
<dbReference type="GO" id="GO:0000281">
    <property type="term" value="P:mitotic cytokinesis"/>
    <property type="evidence" value="ECO:0007669"/>
    <property type="project" value="TreeGrafter"/>
</dbReference>
<keyword evidence="5" id="KW-0206">Cytoskeleton</keyword>
<evidence type="ECO:0000256" key="4">
    <source>
        <dbReference type="ARBA" id="ARBA00022737"/>
    </source>
</evidence>
<evidence type="ECO:0000256" key="3">
    <source>
        <dbReference type="ARBA" id="ARBA00022490"/>
    </source>
</evidence>
<evidence type="ECO:0000256" key="7">
    <source>
        <dbReference type="SAM" id="MobiDB-lite"/>
    </source>
</evidence>
<dbReference type="FunFam" id="2.30.29.170:FF:000002">
    <property type="entry name" value="EF-hand domain (C-terminal) containing 1"/>
    <property type="match status" value="1"/>
</dbReference>
<comment type="subcellular location">
    <subcellularLocation>
        <location evidence="1">Cell projection</location>
        <location evidence="1">Cilium</location>
    </subcellularLocation>
    <subcellularLocation>
        <location evidence="2">Cytoplasm</location>
        <location evidence="2">Cytoskeleton</location>
    </subcellularLocation>
</comment>
<dbReference type="GO" id="GO:0072686">
    <property type="term" value="C:mitotic spindle"/>
    <property type="evidence" value="ECO:0007669"/>
    <property type="project" value="TreeGrafter"/>
</dbReference>
<dbReference type="SMART" id="SM00676">
    <property type="entry name" value="DM10"/>
    <property type="match status" value="3"/>
</dbReference>
<keyword evidence="3" id="KW-0963">Cytoplasm</keyword>
<dbReference type="GO" id="GO:0043014">
    <property type="term" value="F:alpha-tubulin binding"/>
    <property type="evidence" value="ECO:0007669"/>
    <property type="project" value="TreeGrafter"/>
</dbReference>
<keyword evidence="10" id="KW-1185">Reference proteome</keyword>
<dbReference type="InterPro" id="IPR040193">
    <property type="entry name" value="EFHC1/EFHC2/EFHB"/>
</dbReference>
<sequence>MQGPSAYPKLPGFNPHHDPTKVDHKKVSARKQEDNRDYANKPFPDYPLPRRPEVDKPDQTRMVDTQWRSTTHSVHAPMNTVEITDQYEPTFVKMDRQVLRFYGYFREPVVESALEHFRLRKLVLYYYLEDHTLSIIEPKQMNSGTPQGAFLKRQSVLKDDRSGICVLPQDLRVRENILIYGKNLRLCDCDAYTREFYEHNGMAQGQAEEMPTDAFEVKTTTKEVKVRDQAMKDFLEKSLGGGRPKNQKQFLDNDRKVLRFYCKSGENFILHFYLADDTVEILECHYPNDGRIEFPVLLRRNKLPKKFAIGQPGQTPESEWLQEYEIEPNMTLTVYGREFIIDSADEFTADYFRKYYSKVFPIGPLQDPAPREVSNVVIPPHDGLGSEEDSLGYIYRLIPKPPNKDYFKFIDNSHKILRWVAKFNSPQPEDVERRFIVMLYLNDDTLQINEIPQRNSGIQEGKFLIRGKYKNNARNSDPFHPVDFIVGSDVVINSYRFHIDSCDDYTKKWMLENYQRF</sequence>
<accession>A0A1R2B503</accession>
<dbReference type="Proteomes" id="UP000187209">
    <property type="component" value="Unassembled WGS sequence"/>
</dbReference>
<evidence type="ECO:0000313" key="9">
    <source>
        <dbReference type="EMBL" id="OMJ71858.1"/>
    </source>
</evidence>
<evidence type="ECO:0000256" key="6">
    <source>
        <dbReference type="ARBA" id="ARBA00023273"/>
    </source>
</evidence>
<evidence type="ECO:0000256" key="1">
    <source>
        <dbReference type="ARBA" id="ARBA00004138"/>
    </source>
</evidence>
<feature type="domain" description="DM10" evidence="8">
    <location>
        <begin position="413"/>
        <end position="514"/>
    </location>
</feature>
<dbReference type="Pfam" id="PF06565">
    <property type="entry name" value="DM10_dom"/>
    <property type="match status" value="3"/>
</dbReference>
<gene>
    <name evidence="9" type="ORF">SteCoe_29830</name>
</gene>